<reference evidence="10" key="1">
    <citation type="journal article" date="2019" name="Int. J. Syst. Evol. Microbiol.">
        <title>The Global Catalogue of Microorganisms (GCM) 10K type strain sequencing project: providing services to taxonomists for standard genome sequencing and annotation.</title>
        <authorList>
            <consortium name="The Broad Institute Genomics Platform"/>
            <consortium name="The Broad Institute Genome Sequencing Center for Infectious Disease"/>
            <person name="Wu L."/>
            <person name="Ma J."/>
        </authorList>
    </citation>
    <scope>NUCLEOTIDE SEQUENCE [LARGE SCALE GENOMIC DNA]</scope>
    <source>
        <strain evidence="10">NBRC 106593</strain>
    </source>
</reference>
<gene>
    <name evidence="9" type="ORF">ACFQBT_10125</name>
</gene>
<protein>
    <submittedName>
        <fullName evidence="9">ABC transporter ATP-binding protein</fullName>
    </submittedName>
</protein>
<dbReference type="CDD" id="cd03257">
    <property type="entry name" value="ABC_NikE_OppD_transporters"/>
    <property type="match status" value="1"/>
</dbReference>
<dbReference type="SMART" id="SM00382">
    <property type="entry name" value="AAA"/>
    <property type="match status" value="1"/>
</dbReference>
<feature type="domain" description="ABC transporter" evidence="8">
    <location>
        <begin position="5"/>
        <end position="254"/>
    </location>
</feature>
<comment type="similarity">
    <text evidence="2">Belongs to the ABC transporter superfamily.</text>
</comment>
<dbReference type="Gene3D" id="3.40.50.300">
    <property type="entry name" value="P-loop containing nucleotide triphosphate hydrolases"/>
    <property type="match status" value="1"/>
</dbReference>
<dbReference type="PROSITE" id="PS50893">
    <property type="entry name" value="ABC_TRANSPORTER_2"/>
    <property type="match status" value="1"/>
</dbReference>
<dbReference type="SUPFAM" id="SSF52540">
    <property type="entry name" value="P-loop containing nucleoside triphosphate hydrolases"/>
    <property type="match status" value="1"/>
</dbReference>
<dbReference type="PANTHER" id="PTHR43297">
    <property type="entry name" value="OLIGOPEPTIDE TRANSPORT ATP-BINDING PROTEIN APPD"/>
    <property type="match status" value="1"/>
</dbReference>
<dbReference type="InterPro" id="IPR050388">
    <property type="entry name" value="ABC_Ni/Peptide_Import"/>
</dbReference>
<keyword evidence="7" id="KW-0472">Membrane</keyword>
<evidence type="ECO:0000256" key="1">
    <source>
        <dbReference type="ARBA" id="ARBA00004202"/>
    </source>
</evidence>
<dbReference type="Proteomes" id="UP001596356">
    <property type="component" value="Unassembled WGS sequence"/>
</dbReference>
<evidence type="ECO:0000256" key="3">
    <source>
        <dbReference type="ARBA" id="ARBA00022448"/>
    </source>
</evidence>
<evidence type="ECO:0000259" key="8">
    <source>
        <dbReference type="PROSITE" id="PS50893"/>
    </source>
</evidence>
<dbReference type="InterPro" id="IPR027417">
    <property type="entry name" value="P-loop_NTPase"/>
</dbReference>
<keyword evidence="5" id="KW-0547">Nucleotide-binding</keyword>
<evidence type="ECO:0000256" key="2">
    <source>
        <dbReference type="ARBA" id="ARBA00005417"/>
    </source>
</evidence>
<sequence length="274" mass="29622">MAALLQVEDLRVSFDSAAGRREVLHGVSFGLESGDALGIVGESGSGKSVSLRSIIRLLPKRAEVSGSVCFDGQEVLSMSSRQLRQYRTGDVAMMFQDPRAHINPVRTIGSFLTELLVLERGVSAKDAESRAVRILGEVGVSSAARRMRQRPSELSGGLLQRVMIAAALLAQPRIILADEISTALDVTTQEEVMAILDEERRQRGLAMVFVTHDLDLAAAVCDRLLVMKDGNVVESLVPGAAMTANDPYTIALMEARSWFESTATQEFPLAVDHG</sequence>
<accession>A0ABW2ATC9</accession>
<name>A0ABW2ATC9_9MICO</name>
<evidence type="ECO:0000256" key="7">
    <source>
        <dbReference type="ARBA" id="ARBA00023136"/>
    </source>
</evidence>
<organism evidence="9 10">
    <name type="scientific">Branchiibius cervicis</name>
    <dbReference type="NCBI Taxonomy" id="908252"/>
    <lineage>
        <taxon>Bacteria</taxon>
        <taxon>Bacillati</taxon>
        <taxon>Actinomycetota</taxon>
        <taxon>Actinomycetes</taxon>
        <taxon>Micrococcales</taxon>
        <taxon>Dermacoccaceae</taxon>
        <taxon>Branchiibius</taxon>
    </lineage>
</organism>
<dbReference type="Pfam" id="PF00005">
    <property type="entry name" value="ABC_tran"/>
    <property type="match status" value="1"/>
</dbReference>
<keyword evidence="6 9" id="KW-0067">ATP-binding</keyword>
<keyword evidence="10" id="KW-1185">Reference proteome</keyword>
<dbReference type="RefSeq" id="WP_377822420.1">
    <property type="nucleotide sequence ID" value="NZ_JBHSWJ010000002.1"/>
</dbReference>
<evidence type="ECO:0000256" key="6">
    <source>
        <dbReference type="ARBA" id="ARBA00022840"/>
    </source>
</evidence>
<comment type="caution">
    <text evidence="9">The sequence shown here is derived from an EMBL/GenBank/DDBJ whole genome shotgun (WGS) entry which is preliminary data.</text>
</comment>
<keyword evidence="4" id="KW-1003">Cell membrane</keyword>
<evidence type="ECO:0000313" key="9">
    <source>
        <dbReference type="EMBL" id="MFC6714148.1"/>
    </source>
</evidence>
<evidence type="ECO:0000256" key="5">
    <source>
        <dbReference type="ARBA" id="ARBA00022741"/>
    </source>
</evidence>
<keyword evidence="3" id="KW-0813">Transport</keyword>
<dbReference type="GO" id="GO:0005524">
    <property type="term" value="F:ATP binding"/>
    <property type="evidence" value="ECO:0007669"/>
    <property type="project" value="UniProtKB-KW"/>
</dbReference>
<evidence type="ECO:0000256" key="4">
    <source>
        <dbReference type="ARBA" id="ARBA00022475"/>
    </source>
</evidence>
<dbReference type="InterPro" id="IPR003593">
    <property type="entry name" value="AAA+_ATPase"/>
</dbReference>
<dbReference type="PANTHER" id="PTHR43297:SF2">
    <property type="entry name" value="DIPEPTIDE TRANSPORT ATP-BINDING PROTEIN DPPD"/>
    <property type="match status" value="1"/>
</dbReference>
<evidence type="ECO:0000313" key="10">
    <source>
        <dbReference type="Proteomes" id="UP001596356"/>
    </source>
</evidence>
<dbReference type="EMBL" id="JBHSWJ010000002">
    <property type="protein sequence ID" value="MFC6714148.1"/>
    <property type="molecule type" value="Genomic_DNA"/>
</dbReference>
<proteinExistence type="inferred from homology"/>
<dbReference type="InterPro" id="IPR003439">
    <property type="entry name" value="ABC_transporter-like_ATP-bd"/>
</dbReference>
<comment type="subcellular location">
    <subcellularLocation>
        <location evidence="1">Cell membrane</location>
        <topology evidence="1">Peripheral membrane protein</topology>
    </subcellularLocation>
</comment>